<evidence type="ECO:0000256" key="1">
    <source>
        <dbReference type="ARBA" id="ARBA00022723"/>
    </source>
</evidence>
<sequence length="886" mass="96622">MASSVPRPVPLHNSTVAASSTHGAASAPAVAVTPQGFTSALQANALRLEMIVHRLAMHFRNGVRNEEFSELCFFLARGIDYALTYGDLPSIAHHLPSLIRQVFEQRKCTPLQSAILVLMISVKNACQNGWFHLPDINEILRMTNELCSNFCTAASVSIDPAKVIGTISEVIPRYYPQLKFCRPVVSFEAKAGYEILLADFQIPRNTRPEEEIVLFVTQTDNLETSSCIISPPQVSILINGKALEKRSNVSLDHGPQFPTDITKMLKYGTNIIQALGYFSGNYIITIAFISKITSTSAPILKDYVPPVVSTGEKNTQDFDIIEGPSRISLNCPISLRRIKTPVKGFLCKHHQCFDYDNFLEMNSRKPSWRCPYCNQPTSCIDLRVDQNMIKILKTVGEDIADVVISADGSWEMMADHNGSSDQLEKGSIMVLQHDKIESKSNRQSINLAHVVDLTMEQNGTGDAGVISGVVESLNDSSNQICKYTFDTKGNTVEDYKGFSAFEFHSQEASHPIANDTQLRVSSSILIDPSFQNAPLGTNALGTLETLVPNCVLNPVMSNTTGINEEPTVNLGILQSSFSLEQGSQARHFAGNTQVQRLWLDNSAGSSLAESVPIPTHVCREPMTFQTLPVEIQTSGTNVLSSSSIFSSDLLSRSYPMDPSRIGIPDPLNASSCNRDSDSSILQLHSTKQGFGLPTSNLLGLRGQVAQQGVPSNRASLPTSLNIQNYIQQFGYRTNQILNHSTSALPHIPYDLSMQCRTVSSACQLSPPVGSLLMGTALLQASRTAPSMTTAHNSLMIAGSDPLQCQVGSSYPFGTSHHLPELPAQPNWQPTGRMRGSLEGLAYTATLNHYSSHPMQEVSVRPSPLLGFNELSSLLNFSNTNTSGALP</sequence>
<dbReference type="GO" id="GO:0016925">
    <property type="term" value="P:protein sumoylation"/>
    <property type="evidence" value="ECO:0007669"/>
    <property type="project" value="TreeGrafter"/>
</dbReference>
<reference evidence="6" key="1">
    <citation type="submission" date="2021-03" db="EMBL/GenBank/DDBJ databases">
        <authorList>
            <person name="Li Z."/>
            <person name="Yang C."/>
        </authorList>
    </citation>
    <scope>NUCLEOTIDE SEQUENCE</scope>
    <source>
        <strain evidence="6">Dzin_1.0</strain>
        <tissue evidence="6">Leaf</tissue>
    </source>
</reference>
<evidence type="ECO:0000259" key="5">
    <source>
        <dbReference type="PROSITE" id="PS51044"/>
    </source>
</evidence>
<evidence type="ECO:0000256" key="3">
    <source>
        <dbReference type="ARBA" id="ARBA00022833"/>
    </source>
</evidence>
<keyword evidence="3" id="KW-0862">Zinc</keyword>
<dbReference type="EMBL" id="JAGGNH010000005">
    <property type="protein sequence ID" value="KAJ0971486.1"/>
    <property type="molecule type" value="Genomic_DNA"/>
</dbReference>
<organism evidence="6 7">
    <name type="scientific">Dioscorea zingiberensis</name>
    <dbReference type="NCBI Taxonomy" id="325984"/>
    <lineage>
        <taxon>Eukaryota</taxon>
        <taxon>Viridiplantae</taxon>
        <taxon>Streptophyta</taxon>
        <taxon>Embryophyta</taxon>
        <taxon>Tracheophyta</taxon>
        <taxon>Spermatophyta</taxon>
        <taxon>Magnoliopsida</taxon>
        <taxon>Liliopsida</taxon>
        <taxon>Dioscoreales</taxon>
        <taxon>Dioscoreaceae</taxon>
        <taxon>Dioscorea</taxon>
    </lineage>
</organism>
<dbReference type="AlphaFoldDB" id="A0A9D5CE02"/>
<dbReference type="Gene3D" id="3.30.40.10">
    <property type="entry name" value="Zinc/RING finger domain, C3HC4 (zinc finger)"/>
    <property type="match status" value="1"/>
</dbReference>
<dbReference type="GO" id="GO:0000785">
    <property type="term" value="C:chromatin"/>
    <property type="evidence" value="ECO:0007669"/>
    <property type="project" value="TreeGrafter"/>
</dbReference>
<comment type="caution">
    <text evidence="6">The sequence shown here is derived from an EMBL/GenBank/DDBJ whole genome shotgun (WGS) entry which is preliminary data.</text>
</comment>
<dbReference type="InterPro" id="IPR004181">
    <property type="entry name" value="Znf_MIZ"/>
</dbReference>
<reference evidence="6" key="2">
    <citation type="journal article" date="2022" name="Hortic Res">
        <title>The genome of Dioscorea zingiberensis sheds light on the biosynthesis, origin and evolution of the medicinally important diosgenin saponins.</title>
        <authorList>
            <person name="Li Y."/>
            <person name="Tan C."/>
            <person name="Li Z."/>
            <person name="Guo J."/>
            <person name="Li S."/>
            <person name="Chen X."/>
            <person name="Wang C."/>
            <person name="Dai X."/>
            <person name="Yang H."/>
            <person name="Song W."/>
            <person name="Hou L."/>
            <person name="Xu J."/>
            <person name="Tong Z."/>
            <person name="Xu A."/>
            <person name="Yuan X."/>
            <person name="Wang W."/>
            <person name="Yang Q."/>
            <person name="Chen L."/>
            <person name="Sun Z."/>
            <person name="Wang K."/>
            <person name="Pan B."/>
            <person name="Chen J."/>
            <person name="Bao Y."/>
            <person name="Liu F."/>
            <person name="Qi X."/>
            <person name="Gang D.R."/>
            <person name="Wen J."/>
            <person name="Li J."/>
        </authorList>
    </citation>
    <scope>NUCLEOTIDE SEQUENCE</scope>
    <source>
        <strain evidence="6">Dzin_1.0</strain>
    </source>
</reference>
<dbReference type="Proteomes" id="UP001085076">
    <property type="component" value="Miscellaneous, Linkage group lg05"/>
</dbReference>
<evidence type="ECO:0000313" key="7">
    <source>
        <dbReference type="Proteomes" id="UP001085076"/>
    </source>
</evidence>
<dbReference type="PROSITE" id="PS51044">
    <property type="entry name" value="ZF_SP_RING"/>
    <property type="match status" value="1"/>
</dbReference>
<dbReference type="GO" id="GO:0008270">
    <property type="term" value="F:zinc ion binding"/>
    <property type="evidence" value="ECO:0007669"/>
    <property type="project" value="UniProtKB-KW"/>
</dbReference>
<keyword evidence="2 4" id="KW-0863">Zinc-finger</keyword>
<keyword evidence="1" id="KW-0479">Metal-binding</keyword>
<name>A0A9D5CE02_9LILI</name>
<dbReference type="PANTHER" id="PTHR10782:SF4">
    <property type="entry name" value="TONALLI, ISOFORM E"/>
    <property type="match status" value="1"/>
</dbReference>
<evidence type="ECO:0000256" key="2">
    <source>
        <dbReference type="ARBA" id="ARBA00022771"/>
    </source>
</evidence>
<gene>
    <name evidence="6" type="ORF">J5N97_019445</name>
</gene>
<dbReference type="InterPro" id="IPR013083">
    <property type="entry name" value="Znf_RING/FYVE/PHD"/>
</dbReference>
<evidence type="ECO:0000256" key="4">
    <source>
        <dbReference type="PROSITE-ProRule" id="PRU00452"/>
    </source>
</evidence>
<evidence type="ECO:0000313" key="6">
    <source>
        <dbReference type="EMBL" id="KAJ0971486.1"/>
    </source>
</evidence>
<accession>A0A9D5CE02</accession>
<dbReference type="CDD" id="cd16650">
    <property type="entry name" value="SP-RING_PIAS-like"/>
    <property type="match status" value="1"/>
</dbReference>
<dbReference type="OrthoDB" id="10263264at2759"/>
<keyword evidence="7" id="KW-1185">Reference proteome</keyword>
<dbReference type="Pfam" id="PF02891">
    <property type="entry name" value="zf-MIZ"/>
    <property type="match status" value="1"/>
</dbReference>
<feature type="domain" description="SP-RING-type" evidence="5">
    <location>
        <begin position="316"/>
        <end position="397"/>
    </location>
</feature>
<dbReference type="GO" id="GO:0061665">
    <property type="term" value="F:SUMO ligase activity"/>
    <property type="evidence" value="ECO:0007669"/>
    <property type="project" value="TreeGrafter"/>
</dbReference>
<dbReference type="SUPFAM" id="SSF57850">
    <property type="entry name" value="RING/U-box"/>
    <property type="match status" value="1"/>
</dbReference>
<proteinExistence type="predicted"/>
<dbReference type="PANTHER" id="PTHR10782">
    <property type="entry name" value="ZINC FINGER MIZ DOMAIN-CONTAINING PROTEIN"/>
    <property type="match status" value="1"/>
</dbReference>
<protein>
    <recommendedName>
        <fullName evidence="5">SP-RING-type domain-containing protein</fullName>
    </recommendedName>
</protein>